<name>A0A6I4ISC7_9FLAO</name>
<proteinExistence type="predicted"/>
<reference evidence="2" key="1">
    <citation type="submission" date="2019-05" db="EMBL/GenBank/DDBJ databases">
        <title>Flavobacterium profundi sp. nov., isolated from a deep-sea seamount.</title>
        <authorList>
            <person name="Zhang D.-C."/>
        </authorList>
    </citation>
    <scope>NUCLEOTIDE SEQUENCE [LARGE SCALE GENOMIC DNA]</scope>
    <source>
        <strain evidence="2">TP390</strain>
    </source>
</reference>
<gene>
    <name evidence="1" type="ORF">GOQ30_06375</name>
</gene>
<comment type="caution">
    <text evidence="1">The sequence shown here is derived from an EMBL/GenBank/DDBJ whole genome shotgun (WGS) entry which is preliminary data.</text>
</comment>
<keyword evidence="2" id="KW-1185">Reference proteome</keyword>
<dbReference type="Proteomes" id="UP000431264">
    <property type="component" value="Unassembled WGS sequence"/>
</dbReference>
<sequence length="178" mass="20967">MKKDSIFKSNLFLSQHEIAMLLNINRSQWAMFLSGKRDIPPKAKLKLANLIAISNNLSNEIPKNSPYLKNIEEKKNKILLEEFRKNLVEKEYLEKKLDQLKRNYFKANTTFNLISKLKEGKNLKEIDILLLSSIENKIINHLEKNGLHIQKKLQLKINTLIIYKNQLEREIKNNELNL</sequence>
<accession>A0A6I4ISC7</accession>
<dbReference type="RefSeq" id="WP_140997179.1">
    <property type="nucleotide sequence ID" value="NZ_VDCZ01000003.1"/>
</dbReference>
<evidence type="ECO:0000313" key="1">
    <source>
        <dbReference type="EMBL" id="MVO08787.1"/>
    </source>
</evidence>
<dbReference type="EMBL" id="WQLW01000003">
    <property type="protein sequence ID" value="MVO08787.1"/>
    <property type="molecule type" value="Genomic_DNA"/>
</dbReference>
<evidence type="ECO:0000313" key="2">
    <source>
        <dbReference type="Proteomes" id="UP000431264"/>
    </source>
</evidence>
<dbReference type="AlphaFoldDB" id="A0A6I4ISC7"/>
<protein>
    <submittedName>
        <fullName evidence="1">Uncharacterized protein</fullName>
    </submittedName>
</protein>
<organism evidence="1 2">
    <name type="scientific">Flavobacterium profundi</name>
    <dbReference type="NCBI Taxonomy" id="1774945"/>
    <lineage>
        <taxon>Bacteria</taxon>
        <taxon>Pseudomonadati</taxon>
        <taxon>Bacteroidota</taxon>
        <taxon>Flavobacteriia</taxon>
        <taxon>Flavobacteriales</taxon>
        <taxon>Flavobacteriaceae</taxon>
        <taxon>Flavobacterium</taxon>
    </lineage>
</organism>
<dbReference type="OrthoDB" id="1366976at2"/>